<reference evidence="1 2" key="1">
    <citation type="submission" date="2016-03" db="EMBL/GenBank/DDBJ databases">
        <title>Cyphomyrmex costatus WGS genome.</title>
        <authorList>
            <person name="Nygaard S."/>
            <person name="Hu H."/>
            <person name="Boomsma J."/>
            <person name="Zhang G."/>
        </authorList>
    </citation>
    <scope>NUCLEOTIDE SEQUENCE [LARGE SCALE GENOMIC DNA]</scope>
    <source>
        <strain evidence="1">MS0001</strain>
        <tissue evidence="1">Whole body</tissue>
    </source>
</reference>
<dbReference type="AlphaFoldDB" id="A0A195D4X6"/>
<gene>
    <name evidence="1" type="ORF">ALC62_01083</name>
</gene>
<sequence>MRCEKNDRAALLYQRWKGRGEKEREGVSEAVRFGSGHDTKATCSRSFQLSVKVRAFGVRKPLANFFECPESGSHRPRCPLCSYCDRISALFLPELQNVRTFSSANGGLHGWWVALALRAIEQRGYRAWLKASHPIPSSATAPATVEATKAGEG</sequence>
<dbReference type="Proteomes" id="UP000078542">
    <property type="component" value="Unassembled WGS sequence"/>
</dbReference>
<protein>
    <submittedName>
        <fullName evidence="1">Uncharacterized protein</fullName>
    </submittedName>
</protein>
<accession>A0A195D4X6</accession>
<dbReference type="EMBL" id="KQ976842">
    <property type="protein sequence ID" value="KYN07901.1"/>
    <property type="molecule type" value="Genomic_DNA"/>
</dbReference>
<name>A0A195D4X6_9HYME</name>
<evidence type="ECO:0000313" key="2">
    <source>
        <dbReference type="Proteomes" id="UP000078542"/>
    </source>
</evidence>
<proteinExistence type="predicted"/>
<organism evidence="1 2">
    <name type="scientific">Cyphomyrmex costatus</name>
    <dbReference type="NCBI Taxonomy" id="456900"/>
    <lineage>
        <taxon>Eukaryota</taxon>
        <taxon>Metazoa</taxon>
        <taxon>Ecdysozoa</taxon>
        <taxon>Arthropoda</taxon>
        <taxon>Hexapoda</taxon>
        <taxon>Insecta</taxon>
        <taxon>Pterygota</taxon>
        <taxon>Neoptera</taxon>
        <taxon>Endopterygota</taxon>
        <taxon>Hymenoptera</taxon>
        <taxon>Apocrita</taxon>
        <taxon>Aculeata</taxon>
        <taxon>Formicoidea</taxon>
        <taxon>Formicidae</taxon>
        <taxon>Myrmicinae</taxon>
        <taxon>Cyphomyrmex</taxon>
    </lineage>
</organism>
<evidence type="ECO:0000313" key="1">
    <source>
        <dbReference type="EMBL" id="KYN07901.1"/>
    </source>
</evidence>
<keyword evidence="2" id="KW-1185">Reference proteome</keyword>